<evidence type="ECO:0000256" key="2">
    <source>
        <dbReference type="ARBA" id="ARBA00007776"/>
    </source>
</evidence>
<organism evidence="9 10">
    <name type="scientific">Candidatus Portnoybacteria bacterium RIFCSPHIGHO2_01_FULL_40_12b</name>
    <dbReference type="NCBI Taxonomy" id="1801994"/>
    <lineage>
        <taxon>Bacteria</taxon>
        <taxon>Candidatus Portnoyibacteriota</taxon>
    </lineage>
</organism>
<comment type="similarity">
    <text evidence="2">Belongs to the MreD family.</text>
</comment>
<evidence type="ECO:0000256" key="4">
    <source>
        <dbReference type="ARBA" id="ARBA00022692"/>
    </source>
</evidence>
<dbReference type="Pfam" id="PF04093">
    <property type="entry name" value="MreD"/>
    <property type="match status" value="1"/>
</dbReference>
<protein>
    <submittedName>
        <fullName evidence="9">Rod shape-determining protein MreD</fullName>
    </submittedName>
</protein>
<feature type="transmembrane region" description="Helical" evidence="8">
    <location>
        <begin position="58"/>
        <end position="83"/>
    </location>
</feature>
<evidence type="ECO:0000313" key="10">
    <source>
        <dbReference type="Proteomes" id="UP000176974"/>
    </source>
</evidence>
<evidence type="ECO:0000256" key="3">
    <source>
        <dbReference type="ARBA" id="ARBA00022475"/>
    </source>
</evidence>
<comment type="caution">
    <text evidence="9">The sequence shown here is derived from an EMBL/GenBank/DDBJ whole genome shotgun (WGS) entry which is preliminary data.</text>
</comment>
<evidence type="ECO:0000256" key="6">
    <source>
        <dbReference type="ARBA" id="ARBA00022989"/>
    </source>
</evidence>
<keyword evidence="5" id="KW-0133">Cell shape</keyword>
<dbReference type="Proteomes" id="UP000176974">
    <property type="component" value="Unassembled WGS sequence"/>
</dbReference>
<proteinExistence type="inferred from homology"/>
<feature type="transmembrane region" description="Helical" evidence="8">
    <location>
        <begin position="150"/>
        <end position="171"/>
    </location>
</feature>
<keyword evidence="6 8" id="KW-1133">Transmembrane helix</keyword>
<keyword evidence="4 8" id="KW-0812">Transmembrane</keyword>
<dbReference type="InterPro" id="IPR007227">
    <property type="entry name" value="Cell_shape_determining_MreD"/>
</dbReference>
<evidence type="ECO:0000256" key="7">
    <source>
        <dbReference type="ARBA" id="ARBA00023136"/>
    </source>
</evidence>
<accession>A0A1G2FBJ9</accession>
<dbReference type="NCBIfam" id="TIGR03426">
    <property type="entry name" value="shape_MreD"/>
    <property type="match status" value="1"/>
</dbReference>
<dbReference type="GO" id="GO:0005886">
    <property type="term" value="C:plasma membrane"/>
    <property type="evidence" value="ECO:0007669"/>
    <property type="project" value="UniProtKB-SubCell"/>
</dbReference>
<feature type="transmembrane region" description="Helical" evidence="8">
    <location>
        <begin position="26"/>
        <end position="46"/>
    </location>
</feature>
<evidence type="ECO:0000256" key="1">
    <source>
        <dbReference type="ARBA" id="ARBA00004651"/>
    </source>
</evidence>
<evidence type="ECO:0000256" key="8">
    <source>
        <dbReference type="SAM" id="Phobius"/>
    </source>
</evidence>
<keyword evidence="3" id="KW-1003">Cell membrane</keyword>
<gene>
    <name evidence="9" type="ORF">A2815_00950</name>
</gene>
<feature type="transmembrane region" description="Helical" evidence="8">
    <location>
        <begin position="95"/>
        <end position="114"/>
    </location>
</feature>
<evidence type="ECO:0000256" key="5">
    <source>
        <dbReference type="ARBA" id="ARBA00022960"/>
    </source>
</evidence>
<comment type="subcellular location">
    <subcellularLocation>
        <location evidence="1">Cell membrane</location>
        <topology evidence="1">Multi-pass membrane protein</topology>
    </subcellularLocation>
</comment>
<sequence length="181" mass="20545">MKSLSIVLILLISVISQTSFWPALGIYGAAPNLVLVFILAWVILVFQKDLSDSRKFWPIILAGLLLDLFSGLPFGVFSLSFIGLTYLVDWLIKNIFSRINFGSLVLLSLAATLFYNLILIILIRLFIPISVLFGSISFKDGSWPVNPYSFYSILLEAVYNTILITLIFYGIKKIFYQKQFR</sequence>
<name>A0A1G2FBJ9_9BACT</name>
<evidence type="ECO:0000313" key="9">
    <source>
        <dbReference type="EMBL" id="OGZ34931.1"/>
    </source>
</evidence>
<dbReference type="GO" id="GO:0008360">
    <property type="term" value="P:regulation of cell shape"/>
    <property type="evidence" value="ECO:0007669"/>
    <property type="project" value="UniProtKB-KW"/>
</dbReference>
<dbReference type="AlphaFoldDB" id="A0A1G2FBJ9"/>
<reference evidence="9 10" key="1">
    <citation type="journal article" date="2016" name="Nat. Commun.">
        <title>Thousands of microbial genomes shed light on interconnected biogeochemical processes in an aquifer system.</title>
        <authorList>
            <person name="Anantharaman K."/>
            <person name="Brown C.T."/>
            <person name="Hug L.A."/>
            <person name="Sharon I."/>
            <person name="Castelle C.J."/>
            <person name="Probst A.J."/>
            <person name="Thomas B.C."/>
            <person name="Singh A."/>
            <person name="Wilkins M.J."/>
            <person name="Karaoz U."/>
            <person name="Brodie E.L."/>
            <person name="Williams K.H."/>
            <person name="Hubbard S.S."/>
            <person name="Banfield J.F."/>
        </authorList>
    </citation>
    <scope>NUCLEOTIDE SEQUENCE [LARGE SCALE GENOMIC DNA]</scope>
</reference>
<keyword evidence="7 8" id="KW-0472">Membrane</keyword>
<dbReference type="EMBL" id="MHMY01000023">
    <property type="protein sequence ID" value="OGZ34931.1"/>
    <property type="molecule type" value="Genomic_DNA"/>
</dbReference>